<dbReference type="NCBIfam" id="TIGR00688">
    <property type="entry name" value="rarD"/>
    <property type="match status" value="1"/>
</dbReference>
<keyword evidence="4" id="KW-1003">Cell membrane</keyword>
<evidence type="ECO:0000313" key="11">
    <source>
        <dbReference type="Proteomes" id="UP000199340"/>
    </source>
</evidence>
<feature type="transmembrane region" description="Helical" evidence="8">
    <location>
        <begin position="175"/>
        <end position="198"/>
    </location>
</feature>
<feature type="domain" description="EamA" evidence="9">
    <location>
        <begin position="7"/>
        <end position="143"/>
    </location>
</feature>
<feature type="transmembrane region" description="Helical" evidence="8">
    <location>
        <begin position="6"/>
        <end position="26"/>
    </location>
</feature>
<evidence type="ECO:0000313" key="10">
    <source>
        <dbReference type="EMBL" id="SDI01259.1"/>
    </source>
</evidence>
<evidence type="ECO:0000256" key="1">
    <source>
        <dbReference type="ARBA" id="ARBA00004651"/>
    </source>
</evidence>
<evidence type="ECO:0000256" key="6">
    <source>
        <dbReference type="ARBA" id="ARBA00022989"/>
    </source>
</evidence>
<evidence type="ECO:0000256" key="3">
    <source>
        <dbReference type="ARBA" id="ARBA00022448"/>
    </source>
</evidence>
<name>A0A1G8H3X2_9RHOB</name>
<evidence type="ECO:0000259" key="9">
    <source>
        <dbReference type="Pfam" id="PF00892"/>
    </source>
</evidence>
<feature type="transmembrane region" description="Helical" evidence="8">
    <location>
        <begin position="213"/>
        <end position="231"/>
    </location>
</feature>
<evidence type="ECO:0000256" key="4">
    <source>
        <dbReference type="ARBA" id="ARBA00022475"/>
    </source>
</evidence>
<dbReference type="OrthoDB" id="369870at2"/>
<organism evidence="10 11">
    <name type="scientific">Lutimaribacter saemankumensis</name>
    <dbReference type="NCBI Taxonomy" id="490829"/>
    <lineage>
        <taxon>Bacteria</taxon>
        <taxon>Pseudomonadati</taxon>
        <taxon>Pseudomonadota</taxon>
        <taxon>Alphaproteobacteria</taxon>
        <taxon>Rhodobacterales</taxon>
        <taxon>Roseobacteraceae</taxon>
        <taxon>Lutimaribacter</taxon>
    </lineage>
</organism>
<feature type="transmembrane region" description="Helical" evidence="8">
    <location>
        <begin position="132"/>
        <end position="163"/>
    </location>
</feature>
<feature type="transmembrane region" description="Helical" evidence="8">
    <location>
        <begin position="69"/>
        <end position="91"/>
    </location>
</feature>
<keyword evidence="5 8" id="KW-0812">Transmembrane</keyword>
<accession>A0A1G8H3X2</accession>
<proteinExistence type="inferred from homology"/>
<dbReference type="AlphaFoldDB" id="A0A1G8H3X2"/>
<dbReference type="PANTHER" id="PTHR22911">
    <property type="entry name" value="ACYL-MALONYL CONDENSING ENZYME-RELATED"/>
    <property type="match status" value="1"/>
</dbReference>
<reference evidence="10 11" key="1">
    <citation type="submission" date="2016-10" db="EMBL/GenBank/DDBJ databases">
        <authorList>
            <person name="de Groot N.N."/>
        </authorList>
    </citation>
    <scope>NUCLEOTIDE SEQUENCE [LARGE SCALE GENOMIC DNA]</scope>
    <source>
        <strain evidence="10 11">DSM 28010</strain>
    </source>
</reference>
<comment type="subcellular location">
    <subcellularLocation>
        <location evidence="1">Cell membrane</location>
        <topology evidence="1">Multi-pass membrane protein</topology>
    </subcellularLocation>
</comment>
<dbReference type="InterPro" id="IPR037185">
    <property type="entry name" value="EmrE-like"/>
</dbReference>
<evidence type="ECO:0000256" key="8">
    <source>
        <dbReference type="SAM" id="Phobius"/>
    </source>
</evidence>
<comment type="similarity">
    <text evidence="2">Belongs to the EamA transporter family.</text>
</comment>
<keyword evidence="3" id="KW-0813">Transport</keyword>
<dbReference type="Proteomes" id="UP000199340">
    <property type="component" value="Unassembled WGS sequence"/>
</dbReference>
<dbReference type="GO" id="GO:0005886">
    <property type="term" value="C:plasma membrane"/>
    <property type="evidence" value="ECO:0007669"/>
    <property type="project" value="UniProtKB-SubCell"/>
</dbReference>
<feature type="transmembrane region" description="Helical" evidence="8">
    <location>
        <begin position="103"/>
        <end position="120"/>
    </location>
</feature>
<keyword evidence="11" id="KW-1185">Reference proteome</keyword>
<dbReference type="SUPFAM" id="SSF103481">
    <property type="entry name" value="Multidrug resistance efflux transporter EmrE"/>
    <property type="match status" value="2"/>
</dbReference>
<gene>
    <name evidence="10" type="ORF">SAMN05421850_101349</name>
</gene>
<dbReference type="RefSeq" id="WP_090025868.1">
    <property type="nucleotide sequence ID" value="NZ_FNEB01000001.1"/>
</dbReference>
<dbReference type="InterPro" id="IPR000620">
    <property type="entry name" value="EamA_dom"/>
</dbReference>
<sequence>MTSEAARGITAMVVACTVWGLSPLYYKLLEHIPPIEILAHRTLWSALFFTLVLAGQGRLPQLRAALGSWRSRLIVGFAALMISLNWFVFILSIQIGRVTEASLGYYLFPLVAVALGRVFFSERLTRAQGVAVALAVLAVLVLTFGLGVAPWIALILSGSFGLYGVIKKRLDVGPVVSVTGEVMMLAPIAAAVLILAHATPGGGAYGRDLGDSVLLMVSGVMTGAPLILFSYTTKRVRLGTIGLVQYLNPTLQFLVAVAIFGEAFGQWHAIAFVLIWIALALYTLVTWRQDRAARRAALSVGTS</sequence>
<protein>
    <submittedName>
        <fullName evidence="10">Chloramphenicol-sensitive protein RarD</fullName>
    </submittedName>
</protein>
<dbReference type="InterPro" id="IPR004626">
    <property type="entry name" value="RarD"/>
</dbReference>
<evidence type="ECO:0000256" key="5">
    <source>
        <dbReference type="ARBA" id="ARBA00022692"/>
    </source>
</evidence>
<feature type="transmembrane region" description="Helical" evidence="8">
    <location>
        <begin position="267"/>
        <end position="285"/>
    </location>
</feature>
<keyword evidence="6 8" id="KW-1133">Transmembrane helix</keyword>
<keyword evidence="7 8" id="KW-0472">Membrane</keyword>
<dbReference type="Pfam" id="PF00892">
    <property type="entry name" value="EamA"/>
    <property type="match status" value="1"/>
</dbReference>
<evidence type="ECO:0000256" key="2">
    <source>
        <dbReference type="ARBA" id="ARBA00007362"/>
    </source>
</evidence>
<dbReference type="STRING" id="490829.SAMN05421850_101349"/>
<feature type="transmembrane region" description="Helical" evidence="8">
    <location>
        <begin position="38"/>
        <end position="57"/>
    </location>
</feature>
<dbReference type="PANTHER" id="PTHR22911:SF137">
    <property type="entry name" value="SOLUTE CARRIER FAMILY 35 MEMBER G2-RELATED"/>
    <property type="match status" value="1"/>
</dbReference>
<dbReference type="EMBL" id="FNEB01000001">
    <property type="protein sequence ID" value="SDI01259.1"/>
    <property type="molecule type" value="Genomic_DNA"/>
</dbReference>
<feature type="transmembrane region" description="Helical" evidence="8">
    <location>
        <begin position="243"/>
        <end position="261"/>
    </location>
</feature>
<evidence type="ECO:0000256" key="7">
    <source>
        <dbReference type="ARBA" id="ARBA00023136"/>
    </source>
</evidence>